<reference evidence="2 3" key="1">
    <citation type="submission" date="2020-03" db="EMBL/GenBank/DDBJ databases">
        <title>Genomic Encyclopedia of Type Strains, Phase IV (KMG-V): Genome sequencing to study the core and pangenomes of soil and plant-associated prokaryotes.</title>
        <authorList>
            <person name="Whitman W."/>
        </authorList>
    </citation>
    <scope>NUCLEOTIDE SEQUENCE [LARGE SCALE GENOMIC DNA]</scope>
    <source>
        <strain evidence="2 3">1B</strain>
    </source>
</reference>
<evidence type="ECO:0000313" key="3">
    <source>
        <dbReference type="Proteomes" id="UP000717634"/>
    </source>
</evidence>
<dbReference type="PROSITE" id="PS51257">
    <property type="entry name" value="PROKAR_LIPOPROTEIN"/>
    <property type="match status" value="1"/>
</dbReference>
<organism evidence="2 3">
    <name type="scientific">Hymenobacter artigasi</name>
    <dbReference type="NCBI Taxonomy" id="2719616"/>
    <lineage>
        <taxon>Bacteria</taxon>
        <taxon>Pseudomonadati</taxon>
        <taxon>Bacteroidota</taxon>
        <taxon>Cytophagia</taxon>
        <taxon>Cytophagales</taxon>
        <taxon>Hymenobacteraceae</taxon>
        <taxon>Hymenobacter</taxon>
    </lineage>
</organism>
<dbReference type="RefSeq" id="WP_168674581.1">
    <property type="nucleotide sequence ID" value="NZ_JAAVTK010000012.1"/>
</dbReference>
<name>A0ABX1HMF2_9BACT</name>
<dbReference type="InterPro" id="IPR025924">
    <property type="entry name" value="YHYH_dom"/>
</dbReference>
<feature type="domain" description="YHYH" evidence="1">
    <location>
        <begin position="118"/>
        <end position="215"/>
    </location>
</feature>
<dbReference type="EMBL" id="JAAVTK010000012">
    <property type="protein sequence ID" value="NKI91000.1"/>
    <property type="molecule type" value="Genomic_DNA"/>
</dbReference>
<protein>
    <recommendedName>
        <fullName evidence="1">YHYH domain-containing protein</fullName>
    </recommendedName>
</protein>
<evidence type="ECO:0000313" key="2">
    <source>
        <dbReference type="EMBL" id="NKI91000.1"/>
    </source>
</evidence>
<keyword evidence="3" id="KW-1185">Reference proteome</keyword>
<comment type="caution">
    <text evidence="2">The sequence shown here is derived from an EMBL/GenBank/DDBJ whole genome shotgun (WGS) entry which is preliminary data.</text>
</comment>
<gene>
    <name evidence="2" type="ORF">HBN54_003612</name>
</gene>
<sequence>MKNITLPALLLVLAACSCKKNDDVTASASTTTANSADGTTTNNFSRLYKKLYNVTSVDSSSSTSIKIKTTDVPDHKSPFFPVGNAKYEAYNGDNPSFSTQINLMGTLSDPDLLTQSLTFTIPRYPLLASTHSSSTGGPIGVARNGVVYFNQYNGAGAALDALEINNADQYLGHPTPTMAGAQYHYHYEPKFLTATYGSSAFLGFLLDGFPVYGPYENGVKITQSALDTYNGHVSATVDYPNDKIYHYHVISASSSVVTVLSAAAPYINGGKYYGTKGTVN</sequence>
<evidence type="ECO:0000259" key="1">
    <source>
        <dbReference type="Pfam" id="PF14240"/>
    </source>
</evidence>
<proteinExistence type="predicted"/>
<dbReference type="Proteomes" id="UP000717634">
    <property type="component" value="Unassembled WGS sequence"/>
</dbReference>
<accession>A0ABX1HMF2</accession>
<dbReference type="Pfam" id="PF14240">
    <property type="entry name" value="YHYH"/>
    <property type="match status" value="1"/>
</dbReference>